<dbReference type="EMBL" id="LHQQ01000078">
    <property type="protein sequence ID" value="KOS43591.1"/>
    <property type="molecule type" value="Genomic_DNA"/>
</dbReference>
<evidence type="ECO:0000313" key="2">
    <source>
        <dbReference type="EMBL" id="KOS43591.1"/>
    </source>
</evidence>
<proteinExistence type="predicted"/>
<evidence type="ECO:0000313" key="3">
    <source>
        <dbReference type="Proteomes" id="UP000037696"/>
    </source>
</evidence>
<dbReference type="OrthoDB" id="5386625at2759"/>
<dbReference type="Proteomes" id="UP000037696">
    <property type="component" value="Unassembled WGS sequence"/>
</dbReference>
<gene>
    <name evidence="2" type="ORF">ACN38_g5500</name>
</gene>
<comment type="caution">
    <text evidence="2">The sequence shown here is derived from an EMBL/GenBank/DDBJ whole genome shotgun (WGS) entry which is preliminary data.</text>
</comment>
<accession>A0A0M8P9N6</accession>
<dbReference type="AlphaFoldDB" id="A0A0M8P9N6"/>
<evidence type="ECO:0000256" key="1">
    <source>
        <dbReference type="SAM" id="MobiDB-lite"/>
    </source>
</evidence>
<keyword evidence="3" id="KW-1185">Reference proteome</keyword>
<organism evidence="2 3">
    <name type="scientific">Penicillium nordicum</name>
    <dbReference type="NCBI Taxonomy" id="229535"/>
    <lineage>
        <taxon>Eukaryota</taxon>
        <taxon>Fungi</taxon>
        <taxon>Dikarya</taxon>
        <taxon>Ascomycota</taxon>
        <taxon>Pezizomycotina</taxon>
        <taxon>Eurotiomycetes</taxon>
        <taxon>Eurotiomycetidae</taxon>
        <taxon>Eurotiales</taxon>
        <taxon>Aspergillaceae</taxon>
        <taxon>Penicillium</taxon>
    </lineage>
</organism>
<name>A0A0M8P9N6_9EURO</name>
<feature type="region of interest" description="Disordered" evidence="1">
    <location>
        <begin position="125"/>
        <end position="273"/>
    </location>
</feature>
<sequence>MQATIQYLQEHSRTHNIIGLDSGEMPLSLSYWRLLCRVNVDWITRRLMEAIPPVVRKLFEKDTIELEDRLTLPDGESEDRTGIYVFIVKEGETEQGDLILAVYVGSSVKIGILCLLEDPEVRKRENEKQRERYRKKVEEDPEERKRRNEVARKNTKKRMEDPEYRKRRNEMERKRRADPEVREERLEKRRKKMEDPEARKKVAEEYRKKMEDPEARKRRNEMQNKKRADPELRKKYAEQQRERKRKKEDPEEIKKAKEKQKERYNRKKLEEDP</sequence>
<protein>
    <submittedName>
        <fullName evidence="2">Uncharacterized protein</fullName>
    </submittedName>
</protein>
<dbReference type="STRING" id="229535.A0A0M8P9N6"/>
<reference evidence="2 3" key="1">
    <citation type="submission" date="2015-08" db="EMBL/GenBank/DDBJ databases">
        <title>Genome sequencing of Penicillium nordicum.</title>
        <authorList>
            <person name="Nguyen H.D."/>
            <person name="Seifert K.A."/>
        </authorList>
    </citation>
    <scope>NUCLEOTIDE SEQUENCE [LARGE SCALE GENOMIC DNA]</scope>
    <source>
        <strain evidence="2 3">DAOMC 185683</strain>
    </source>
</reference>